<dbReference type="AlphaFoldDB" id="A0A4U9TS70"/>
<name>A0A4U9TS70_SERFO</name>
<gene>
    <name evidence="1" type="ORF">NCTC12965_00619</name>
</gene>
<protein>
    <submittedName>
        <fullName evidence="1">Uncharacterized protein</fullName>
    </submittedName>
</protein>
<dbReference type="EMBL" id="CABEEZ010000019">
    <property type="protein sequence ID" value="VTR18721.1"/>
    <property type="molecule type" value="Genomic_DNA"/>
</dbReference>
<evidence type="ECO:0000313" key="1">
    <source>
        <dbReference type="EMBL" id="VTR18721.1"/>
    </source>
</evidence>
<organism evidence="1">
    <name type="scientific">Serratia fonticola</name>
    <dbReference type="NCBI Taxonomy" id="47917"/>
    <lineage>
        <taxon>Bacteria</taxon>
        <taxon>Pseudomonadati</taxon>
        <taxon>Pseudomonadota</taxon>
        <taxon>Gammaproteobacteria</taxon>
        <taxon>Enterobacterales</taxon>
        <taxon>Yersiniaceae</taxon>
        <taxon>Serratia</taxon>
    </lineage>
</organism>
<proteinExistence type="predicted"/>
<reference evidence="1" key="1">
    <citation type="submission" date="2019-05" db="EMBL/GenBank/DDBJ databases">
        <authorList>
            <consortium name="Pathogen Informatics"/>
        </authorList>
    </citation>
    <scope>NUCLEOTIDE SEQUENCE [LARGE SCALE GENOMIC DNA]</scope>
    <source>
        <strain evidence="1">NCTC12965</strain>
    </source>
</reference>
<sequence>MLGAGLAVGRGAFYSNADCGDDGDAIWALFLALLGITDSGQRPNR</sequence>
<accession>A0A4U9TS70</accession>